<dbReference type="EMBL" id="WMIB01000012">
    <property type="protein sequence ID" value="MTH54190.1"/>
    <property type="molecule type" value="Genomic_DNA"/>
</dbReference>
<dbReference type="InterPro" id="IPR002376">
    <property type="entry name" value="Formyl_transf_N"/>
</dbReference>
<protein>
    <recommendedName>
        <fullName evidence="6">Phosphoribosylglycinamide formyltransferase</fullName>
        <ecNumber evidence="6">2.1.2.2</ecNumber>
    </recommendedName>
    <alternativeName>
        <fullName evidence="6">5'-phosphoribosylglycinamide transformylase</fullName>
    </alternativeName>
    <alternativeName>
        <fullName evidence="6">GAR transformylase</fullName>
        <shortName evidence="6">GART</shortName>
    </alternativeName>
</protein>
<sequence length="196" mass="21469">MKSQPKMAVFASGNGSNFQAIANAAKRGELEAEIVLLVCDKPGAPVTEKARAAGIPVLELSPKSFENKADYETEILLALQQHGAEWLILAGYMRLIGPVLLDAYPTRIINLHPSLLPKFPGKDAIERAYESGEQETGITIHYVDEGMDTGPIIDQMTVVIPESLEQLKESIHKAEHAFFPAVLQHVLKIQTEVNQS</sequence>
<comment type="caution">
    <text evidence="8">The sequence shown here is derived from an EMBL/GenBank/DDBJ whole genome shotgun (WGS) entry which is preliminary data.</text>
</comment>
<proteinExistence type="inferred from homology"/>
<dbReference type="HAMAP" id="MF_01930">
    <property type="entry name" value="PurN"/>
    <property type="match status" value="1"/>
</dbReference>
<feature type="active site" description="Proton donor" evidence="6">
    <location>
        <position position="112"/>
    </location>
</feature>
<evidence type="ECO:0000256" key="4">
    <source>
        <dbReference type="ARBA" id="ARBA00038440"/>
    </source>
</evidence>
<organism evidence="8 9">
    <name type="scientific">Metabacillus mangrovi</name>
    <dbReference type="NCBI Taxonomy" id="1491830"/>
    <lineage>
        <taxon>Bacteria</taxon>
        <taxon>Bacillati</taxon>
        <taxon>Bacillota</taxon>
        <taxon>Bacilli</taxon>
        <taxon>Bacillales</taxon>
        <taxon>Bacillaceae</taxon>
        <taxon>Metabacillus</taxon>
    </lineage>
</organism>
<comment type="catalytic activity">
    <reaction evidence="5 6">
        <text>N(1)-(5-phospho-beta-D-ribosyl)glycinamide + (6R)-10-formyltetrahydrofolate = N(2)-formyl-N(1)-(5-phospho-beta-D-ribosyl)glycinamide + (6S)-5,6,7,8-tetrahydrofolate + H(+)</text>
        <dbReference type="Rhea" id="RHEA:15053"/>
        <dbReference type="ChEBI" id="CHEBI:15378"/>
        <dbReference type="ChEBI" id="CHEBI:57453"/>
        <dbReference type="ChEBI" id="CHEBI:143788"/>
        <dbReference type="ChEBI" id="CHEBI:147286"/>
        <dbReference type="ChEBI" id="CHEBI:195366"/>
        <dbReference type="EC" id="2.1.2.2"/>
    </reaction>
</comment>
<dbReference type="Pfam" id="PF00551">
    <property type="entry name" value="Formyl_trans_N"/>
    <property type="match status" value="1"/>
</dbReference>
<dbReference type="AlphaFoldDB" id="A0A7X2S6I6"/>
<keyword evidence="3 6" id="KW-0658">Purine biosynthesis</keyword>
<name>A0A7X2S6I6_9BACI</name>
<evidence type="ECO:0000259" key="7">
    <source>
        <dbReference type="Pfam" id="PF00551"/>
    </source>
</evidence>
<evidence type="ECO:0000256" key="5">
    <source>
        <dbReference type="ARBA" id="ARBA00047664"/>
    </source>
</evidence>
<dbReference type="Proteomes" id="UP000434639">
    <property type="component" value="Unassembled WGS sequence"/>
</dbReference>
<dbReference type="InterPro" id="IPR001555">
    <property type="entry name" value="GART_AS"/>
</dbReference>
<feature type="binding site" evidence="6">
    <location>
        <position position="110"/>
    </location>
    <ligand>
        <name>(6R)-10-formyltetrahydrofolate</name>
        <dbReference type="ChEBI" id="CHEBI:195366"/>
    </ligand>
</feature>
<feature type="site" description="Raises pKa of active site His" evidence="6">
    <location>
        <position position="148"/>
    </location>
</feature>
<accession>A0A7X2S6I6</accession>
<dbReference type="Gene3D" id="3.40.50.170">
    <property type="entry name" value="Formyl transferase, N-terminal domain"/>
    <property type="match status" value="1"/>
</dbReference>
<evidence type="ECO:0000313" key="8">
    <source>
        <dbReference type="EMBL" id="MTH54190.1"/>
    </source>
</evidence>
<feature type="binding site" evidence="6">
    <location>
        <position position="68"/>
    </location>
    <ligand>
        <name>(6R)-10-formyltetrahydrofolate</name>
        <dbReference type="ChEBI" id="CHEBI:195366"/>
    </ligand>
</feature>
<reference evidence="8 9" key="1">
    <citation type="journal article" date="2017" name="Int. J. Syst. Evol. Microbiol.">
        <title>Bacillus mangrovi sp. nov., isolated from a sediment sample from a mangrove forest.</title>
        <authorList>
            <person name="Gupta V."/>
            <person name="Singh P.K."/>
            <person name="Korpole S."/>
            <person name="Tanuku N.R.S."/>
            <person name="Pinnaka A.K."/>
        </authorList>
    </citation>
    <scope>NUCLEOTIDE SEQUENCE [LARGE SCALE GENOMIC DNA]</scope>
    <source>
        <strain evidence="8 9">KCTC 33872</strain>
    </source>
</reference>
<dbReference type="NCBIfam" id="TIGR00639">
    <property type="entry name" value="PurN"/>
    <property type="match status" value="1"/>
</dbReference>
<feature type="binding site" evidence="6">
    <location>
        <begin position="93"/>
        <end position="96"/>
    </location>
    <ligand>
        <name>(6R)-10-formyltetrahydrofolate</name>
        <dbReference type="ChEBI" id="CHEBI:195366"/>
    </ligand>
</feature>
<dbReference type="PROSITE" id="PS00373">
    <property type="entry name" value="GART"/>
    <property type="match status" value="1"/>
</dbReference>
<dbReference type="GO" id="GO:0005829">
    <property type="term" value="C:cytosol"/>
    <property type="evidence" value="ECO:0007669"/>
    <property type="project" value="TreeGrafter"/>
</dbReference>
<evidence type="ECO:0000313" key="9">
    <source>
        <dbReference type="Proteomes" id="UP000434639"/>
    </source>
</evidence>
<feature type="binding site" evidence="6">
    <location>
        <begin position="15"/>
        <end position="17"/>
    </location>
    <ligand>
        <name>N(1)-(5-phospho-beta-D-ribosyl)glycinamide</name>
        <dbReference type="ChEBI" id="CHEBI:143788"/>
    </ligand>
</feature>
<dbReference type="SUPFAM" id="SSF53328">
    <property type="entry name" value="Formyltransferase"/>
    <property type="match status" value="1"/>
</dbReference>
<dbReference type="InterPro" id="IPR004607">
    <property type="entry name" value="GART"/>
</dbReference>
<dbReference type="GO" id="GO:0004644">
    <property type="term" value="F:phosphoribosylglycinamide formyltransferase activity"/>
    <property type="evidence" value="ECO:0007669"/>
    <property type="project" value="UniProtKB-UniRule"/>
</dbReference>
<comment type="function">
    <text evidence="6">Catalyzes the transfer of a formyl group from 10-formyltetrahydrofolate to 5-phospho-ribosyl-glycinamide (GAR), producing 5-phospho-ribosyl-N-formylglycinamide (FGAR) and tetrahydrofolate.</text>
</comment>
<dbReference type="PANTHER" id="PTHR43369:SF2">
    <property type="entry name" value="PHOSPHORIBOSYLGLYCINAMIDE FORMYLTRANSFERASE"/>
    <property type="match status" value="1"/>
</dbReference>
<dbReference type="UniPathway" id="UPA00074">
    <property type="reaction ID" value="UER00126"/>
</dbReference>
<dbReference type="CDD" id="cd08645">
    <property type="entry name" value="FMT_core_GART"/>
    <property type="match status" value="1"/>
</dbReference>
<keyword evidence="9" id="KW-1185">Reference proteome</keyword>
<comment type="similarity">
    <text evidence="4 6">Belongs to the GART family.</text>
</comment>
<evidence type="ECO:0000256" key="3">
    <source>
        <dbReference type="ARBA" id="ARBA00022755"/>
    </source>
</evidence>
<dbReference type="OrthoDB" id="9806170at2"/>
<dbReference type="GO" id="GO:0006189">
    <property type="term" value="P:'de novo' IMP biosynthetic process"/>
    <property type="evidence" value="ECO:0007669"/>
    <property type="project" value="UniProtKB-UniRule"/>
</dbReference>
<dbReference type="InterPro" id="IPR036477">
    <property type="entry name" value="Formyl_transf_N_sf"/>
</dbReference>
<dbReference type="PANTHER" id="PTHR43369">
    <property type="entry name" value="PHOSPHORIBOSYLGLYCINAMIDE FORMYLTRANSFERASE"/>
    <property type="match status" value="1"/>
</dbReference>
<evidence type="ECO:0000256" key="2">
    <source>
        <dbReference type="ARBA" id="ARBA00022679"/>
    </source>
</evidence>
<dbReference type="EC" id="2.1.2.2" evidence="6"/>
<dbReference type="RefSeq" id="WP_155112712.1">
    <property type="nucleotide sequence ID" value="NZ_WMIB01000012.1"/>
</dbReference>
<comment type="pathway">
    <text evidence="1 6">Purine metabolism; IMP biosynthesis via de novo pathway; N(2)-formyl-N(1)-(5-phospho-D-ribosyl)glycinamide from N(1)-(5-phospho-D-ribosyl)glycinamide (10-formyl THF route): step 1/1.</text>
</comment>
<keyword evidence="2 6" id="KW-0808">Transferase</keyword>
<feature type="domain" description="Formyl transferase N-terminal" evidence="7">
    <location>
        <begin position="6"/>
        <end position="183"/>
    </location>
</feature>
<evidence type="ECO:0000256" key="6">
    <source>
        <dbReference type="HAMAP-Rule" id="MF_01930"/>
    </source>
</evidence>
<evidence type="ECO:0000256" key="1">
    <source>
        <dbReference type="ARBA" id="ARBA00005054"/>
    </source>
</evidence>
<gene>
    <name evidence="6 8" type="primary">purN</name>
    <name evidence="8" type="ORF">GKZ89_12335</name>
</gene>